<dbReference type="PANTHER" id="PTHR38776:SF1">
    <property type="entry name" value="MLTA-INTERACTING PROTEIN-RELATED"/>
    <property type="match status" value="1"/>
</dbReference>
<dbReference type="KEGG" id="gps:C427_4637"/>
<dbReference type="HOGENOM" id="CLU_2383523_0_0_6"/>
<dbReference type="GO" id="GO:0009279">
    <property type="term" value="C:cell outer membrane"/>
    <property type="evidence" value="ECO:0007669"/>
    <property type="project" value="UniProtKB-SubCell"/>
</dbReference>
<proteinExistence type="inferred from homology"/>
<reference evidence="6 7" key="1">
    <citation type="journal article" date="2013" name="Genome Announc.">
        <title>Complete Genome Sequence of Glaciecola psychrophila Strain 170T.</title>
        <authorList>
            <person name="Yin J."/>
            <person name="Chen J."/>
            <person name="Liu G."/>
            <person name="Yu Y."/>
            <person name="Song L."/>
            <person name="Wang X."/>
            <person name="Qu X."/>
        </authorList>
    </citation>
    <scope>NUCLEOTIDE SEQUENCE [LARGE SCALE GENOMIC DNA]</scope>
    <source>
        <strain evidence="6 7">170</strain>
    </source>
</reference>
<evidence type="ECO:0000313" key="6">
    <source>
        <dbReference type="EMBL" id="AGH46736.1"/>
    </source>
</evidence>
<dbReference type="Proteomes" id="UP000011864">
    <property type="component" value="Chromosome"/>
</dbReference>
<evidence type="ECO:0000256" key="2">
    <source>
        <dbReference type="ARBA" id="ARBA00005722"/>
    </source>
</evidence>
<keyword evidence="4" id="KW-0472">Membrane</keyword>
<name>M4RT48_9ALTE</name>
<dbReference type="eggNOG" id="COG3713">
    <property type="taxonomic scope" value="Bacteria"/>
</dbReference>
<dbReference type="AlphaFoldDB" id="M4RT48"/>
<evidence type="ECO:0008006" key="8">
    <source>
        <dbReference type="Google" id="ProtNLM"/>
    </source>
</evidence>
<dbReference type="STRING" id="1129794.C427_4637"/>
<protein>
    <recommendedName>
        <fullName evidence="8">MltA-interacting MipA family protein</fullName>
    </recommendedName>
</protein>
<evidence type="ECO:0000313" key="7">
    <source>
        <dbReference type="Proteomes" id="UP000011864"/>
    </source>
</evidence>
<dbReference type="PANTHER" id="PTHR38776">
    <property type="entry name" value="MLTA-INTERACTING PROTEIN-RELATED"/>
    <property type="match status" value="1"/>
</dbReference>
<organism evidence="6 7">
    <name type="scientific">Paraglaciecola psychrophila 170</name>
    <dbReference type="NCBI Taxonomy" id="1129794"/>
    <lineage>
        <taxon>Bacteria</taxon>
        <taxon>Pseudomonadati</taxon>
        <taxon>Pseudomonadota</taxon>
        <taxon>Gammaproteobacteria</taxon>
        <taxon>Alteromonadales</taxon>
        <taxon>Alteromonadaceae</taxon>
        <taxon>Paraglaciecola</taxon>
    </lineage>
</organism>
<evidence type="ECO:0000256" key="4">
    <source>
        <dbReference type="ARBA" id="ARBA00023136"/>
    </source>
</evidence>
<dbReference type="InterPro" id="IPR010583">
    <property type="entry name" value="MipA"/>
</dbReference>
<gene>
    <name evidence="6" type="ORF">C427_4637</name>
</gene>
<keyword evidence="5" id="KW-0998">Cell outer membrane</keyword>
<accession>M4RT48</accession>
<comment type="subcellular location">
    <subcellularLocation>
        <location evidence="1">Cell outer membrane</location>
    </subcellularLocation>
</comment>
<dbReference type="Pfam" id="PF06629">
    <property type="entry name" value="MipA"/>
    <property type="match status" value="1"/>
</dbReference>
<comment type="similarity">
    <text evidence="2">Belongs to the MipA/OmpV family.</text>
</comment>
<keyword evidence="7" id="KW-1185">Reference proteome</keyword>
<dbReference type="PATRIC" id="fig|1129794.4.peg.4617"/>
<evidence type="ECO:0000256" key="1">
    <source>
        <dbReference type="ARBA" id="ARBA00004442"/>
    </source>
</evidence>
<sequence length="94" mass="10450">MINLGAELEYLSADYADYYFGVDADEQNNSVYFQYEAGSVLPLGVTLGGYYQINKQWNMVANLRWQSLPSDVKNSPIADGSVAVNGFFGLLYAF</sequence>
<evidence type="ECO:0000256" key="5">
    <source>
        <dbReference type="ARBA" id="ARBA00023237"/>
    </source>
</evidence>
<keyword evidence="3" id="KW-0732">Signal</keyword>
<dbReference type="EMBL" id="CP003837">
    <property type="protein sequence ID" value="AGH46736.1"/>
    <property type="molecule type" value="Genomic_DNA"/>
</dbReference>
<evidence type="ECO:0000256" key="3">
    <source>
        <dbReference type="ARBA" id="ARBA00022729"/>
    </source>
</evidence>